<feature type="region of interest" description="Disordered" evidence="1">
    <location>
        <begin position="1"/>
        <end position="34"/>
    </location>
</feature>
<organism evidence="2 3">
    <name type="scientific">Ditylenchus dipsaci</name>
    <dbReference type="NCBI Taxonomy" id="166011"/>
    <lineage>
        <taxon>Eukaryota</taxon>
        <taxon>Metazoa</taxon>
        <taxon>Ecdysozoa</taxon>
        <taxon>Nematoda</taxon>
        <taxon>Chromadorea</taxon>
        <taxon>Rhabditida</taxon>
        <taxon>Tylenchina</taxon>
        <taxon>Tylenchomorpha</taxon>
        <taxon>Sphaerularioidea</taxon>
        <taxon>Anguinidae</taxon>
        <taxon>Anguininae</taxon>
        <taxon>Ditylenchus</taxon>
    </lineage>
</organism>
<dbReference type="AlphaFoldDB" id="A0A915D811"/>
<accession>A0A915D811</accession>
<protein>
    <submittedName>
        <fullName evidence="3">Uncharacterized protein</fullName>
    </submittedName>
</protein>
<reference evidence="3" key="1">
    <citation type="submission" date="2022-11" db="UniProtKB">
        <authorList>
            <consortium name="WormBaseParasite"/>
        </authorList>
    </citation>
    <scope>IDENTIFICATION</scope>
</reference>
<name>A0A915D811_9BILA</name>
<feature type="compositionally biased region" description="Basic and acidic residues" evidence="1">
    <location>
        <begin position="15"/>
        <end position="34"/>
    </location>
</feature>
<evidence type="ECO:0000313" key="3">
    <source>
        <dbReference type="WBParaSite" id="jg16707"/>
    </source>
</evidence>
<proteinExistence type="predicted"/>
<dbReference type="Proteomes" id="UP000887574">
    <property type="component" value="Unplaced"/>
</dbReference>
<evidence type="ECO:0000313" key="2">
    <source>
        <dbReference type="Proteomes" id="UP000887574"/>
    </source>
</evidence>
<dbReference type="WBParaSite" id="jg16707">
    <property type="protein sequence ID" value="jg16707"/>
    <property type="gene ID" value="jg16707"/>
</dbReference>
<evidence type="ECO:0000256" key="1">
    <source>
        <dbReference type="SAM" id="MobiDB-lite"/>
    </source>
</evidence>
<keyword evidence="2" id="KW-1185">Reference proteome</keyword>
<sequence>MGDAGNREIPGQTMDHGHTDVHPMTEHQLHSQDAKPKYLAIRDKHRENDPDWRSPIQWLIRHTCDRYQDNPGRVQYHAEIRDDIPYKNPSNKGTNKNFPDLIDNRLKAEPIPWTHKNVESFIANVDAPNAKIRYLPQSNAIHQPPSFTA</sequence>